<name>A0ACC0YTV4_9ROSI</name>
<dbReference type="EMBL" id="CM047740">
    <property type="protein sequence ID" value="KAJ0041125.1"/>
    <property type="molecule type" value="Genomic_DNA"/>
</dbReference>
<sequence>MLPFVLSVVCFTLVAIGSSGANGFKTAKKSVTYLGESRAFDSVGYVVPKNQHFVSTMVKSTPYCLTVSVPVVELHGIRLKPEIMLLGQNGDKWPVKVAFRSNGRIALV</sequence>
<reference evidence="2" key="1">
    <citation type="journal article" date="2023" name="G3 (Bethesda)">
        <title>Genome assembly and association tests identify interacting loci associated with vigor, precocity, and sex in interspecific pistachio rootstocks.</title>
        <authorList>
            <person name="Palmer W."/>
            <person name="Jacygrad E."/>
            <person name="Sagayaradj S."/>
            <person name="Cavanaugh K."/>
            <person name="Han R."/>
            <person name="Bertier L."/>
            <person name="Beede B."/>
            <person name="Kafkas S."/>
            <person name="Golino D."/>
            <person name="Preece J."/>
            <person name="Michelmore R."/>
        </authorList>
    </citation>
    <scope>NUCLEOTIDE SEQUENCE [LARGE SCALE GENOMIC DNA]</scope>
</reference>
<dbReference type="Proteomes" id="UP001163603">
    <property type="component" value="Chromosome 5"/>
</dbReference>
<gene>
    <name evidence="1" type="ORF">Pint_28159</name>
</gene>
<evidence type="ECO:0000313" key="2">
    <source>
        <dbReference type="Proteomes" id="UP001163603"/>
    </source>
</evidence>
<protein>
    <submittedName>
        <fullName evidence="1">Uncharacterized protein</fullName>
    </submittedName>
</protein>
<keyword evidence="2" id="KW-1185">Reference proteome</keyword>
<proteinExistence type="predicted"/>
<organism evidence="1 2">
    <name type="scientific">Pistacia integerrima</name>
    <dbReference type="NCBI Taxonomy" id="434235"/>
    <lineage>
        <taxon>Eukaryota</taxon>
        <taxon>Viridiplantae</taxon>
        <taxon>Streptophyta</taxon>
        <taxon>Embryophyta</taxon>
        <taxon>Tracheophyta</taxon>
        <taxon>Spermatophyta</taxon>
        <taxon>Magnoliopsida</taxon>
        <taxon>eudicotyledons</taxon>
        <taxon>Gunneridae</taxon>
        <taxon>Pentapetalae</taxon>
        <taxon>rosids</taxon>
        <taxon>malvids</taxon>
        <taxon>Sapindales</taxon>
        <taxon>Anacardiaceae</taxon>
        <taxon>Pistacia</taxon>
    </lineage>
</organism>
<accession>A0ACC0YTV4</accession>
<evidence type="ECO:0000313" key="1">
    <source>
        <dbReference type="EMBL" id="KAJ0041125.1"/>
    </source>
</evidence>
<comment type="caution">
    <text evidence="1">The sequence shown here is derived from an EMBL/GenBank/DDBJ whole genome shotgun (WGS) entry which is preliminary data.</text>
</comment>